<gene>
    <name evidence="2" type="ORF">Lade_1528</name>
    <name evidence="3" type="ORF">NCTC12735_00669</name>
</gene>
<proteinExistence type="predicted"/>
<reference evidence="3 5" key="2">
    <citation type="submission" date="2018-12" db="EMBL/GenBank/DDBJ databases">
        <authorList>
            <consortium name="Pathogen Informatics"/>
        </authorList>
    </citation>
    <scope>NUCLEOTIDE SEQUENCE [LARGE SCALE GENOMIC DNA]</scope>
    <source>
        <strain evidence="3 5">NCTC12735</strain>
        <plasmid evidence="5">11</plasmid>
    </source>
</reference>
<name>A0A0W0R228_9GAMM</name>
<dbReference type="KEGG" id="ladl:NCTC12735_00669"/>
<keyword evidence="3" id="KW-0614">Plasmid</keyword>
<sequence>MRKLLLPLVLIAATITLTGCGFGACGNGCPTATYVSTASACCTVPSCNTCGYGYGYNWY</sequence>
<protein>
    <recommendedName>
        <fullName evidence="6">Lipoprotein</fullName>
    </recommendedName>
</protein>
<evidence type="ECO:0008006" key="6">
    <source>
        <dbReference type="Google" id="ProtNLM"/>
    </source>
</evidence>
<reference evidence="2 4" key="1">
    <citation type="submission" date="2015-11" db="EMBL/GenBank/DDBJ databases">
        <title>Identification of large and diverse effector repertoires of 38 Legionella species.</title>
        <authorList>
            <person name="Burstein D."/>
            <person name="Amaro F."/>
            <person name="Zusman T."/>
            <person name="Lifshitz Z."/>
            <person name="Cohen O."/>
            <person name="Gilbert J.A."/>
            <person name="Pupko T."/>
            <person name="Shuman H.A."/>
            <person name="Segal G."/>
        </authorList>
    </citation>
    <scope>NUCLEOTIDE SEQUENCE [LARGE SCALE GENOMIC DNA]</scope>
    <source>
        <strain evidence="2 4">1762-AUS-E</strain>
    </source>
</reference>
<evidence type="ECO:0000256" key="1">
    <source>
        <dbReference type="SAM" id="SignalP"/>
    </source>
</evidence>
<dbReference type="EMBL" id="LR134420">
    <property type="protein sequence ID" value="VEH85047.1"/>
    <property type="molecule type" value="Genomic_DNA"/>
</dbReference>
<accession>A0A0W0R228</accession>
<organism evidence="2 4">
    <name type="scientific">Legionella adelaidensis</name>
    <dbReference type="NCBI Taxonomy" id="45056"/>
    <lineage>
        <taxon>Bacteria</taxon>
        <taxon>Pseudomonadati</taxon>
        <taxon>Pseudomonadota</taxon>
        <taxon>Gammaproteobacteria</taxon>
        <taxon>Legionellales</taxon>
        <taxon>Legionellaceae</taxon>
        <taxon>Legionella</taxon>
    </lineage>
</organism>
<feature type="chain" id="PRO_5036299175" description="Lipoprotein" evidence="1">
    <location>
        <begin position="24"/>
        <end position="59"/>
    </location>
</feature>
<dbReference type="EMBL" id="LNKA01000009">
    <property type="protein sequence ID" value="KTC65155.1"/>
    <property type="molecule type" value="Genomic_DNA"/>
</dbReference>
<dbReference type="Proteomes" id="UP000281170">
    <property type="component" value="Plasmid 11"/>
</dbReference>
<dbReference type="STRING" id="45056.Lade_1528"/>
<feature type="signal peptide" evidence="1">
    <location>
        <begin position="1"/>
        <end position="23"/>
    </location>
</feature>
<dbReference type="PATRIC" id="fig|45056.6.peg.1579"/>
<keyword evidence="4" id="KW-1185">Reference proteome</keyword>
<dbReference type="AlphaFoldDB" id="A0A0W0R228"/>
<geneLocation type="plasmid" evidence="3 5">
    <name>11</name>
</geneLocation>
<keyword evidence="1" id="KW-0732">Signal</keyword>
<dbReference type="Proteomes" id="UP000054859">
    <property type="component" value="Unassembled WGS sequence"/>
</dbReference>
<evidence type="ECO:0000313" key="3">
    <source>
        <dbReference type="EMBL" id="VEH85047.1"/>
    </source>
</evidence>
<dbReference type="PROSITE" id="PS51257">
    <property type="entry name" value="PROKAR_LIPOPROTEIN"/>
    <property type="match status" value="1"/>
</dbReference>
<evidence type="ECO:0000313" key="2">
    <source>
        <dbReference type="EMBL" id="KTC65155.1"/>
    </source>
</evidence>
<evidence type="ECO:0000313" key="4">
    <source>
        <dbReference type="Proteomes" id="UP000054859"/>
    </source>
</evidence>
<evidence type="ECO:0000313" key="5">
    <source>
        <dbReference type="Proteomes" id="UP000281170"/>
    </source>
</evidence>
<dbReference type="RefSeq" id="WP_058462610.1">
    <property type="nucleotide sequence ID" value="NZ_CAAAHS010000015.1"/>
</dbReference>